<sequence>MSKMFGKQASFRFLWFGQMFANLGDVLYIVCVIKLIHDTTGSVTYMSLVPFLNTSSLLISGFLAPLVINKYKLQSILFYTQSGKTVLLLVLCFIAPFIHLKILYLIFILICFIAFLDGWASPARNALIPNLVEDSKLVKTNSLLAISDQVVQLIAWPIGSILLFAWGGKNILWLTFSLFVVSTAFMWFIGNVANLHLQEKQSRLNALKEGWSIIWQTPRLRTISFMNILETMANGVWIAAILFVYVSEALHKGENWWGFINATFFAGMLFSGIFIYRYSNVLEKNLGKTMLWSSCSLIIITTLFGTTSIPWFALFVSFIYGFPQMARDVAETTIIQKSVNKQHLAKVYSARGTLIYGAFGISSLIMGWVTDQFGVRVSFIFAAVLFLFSYLVAQINKRSLFMVTTEEELNESLYPE</sequence>
<feature type="transmembrane region" description="Helical" evidence="6">
    <location>
        <begin position="373"/>
        <end position="393"/>
    </location>
</feature>
<dbReference type="InterPro" id="IPR036259">
    <property type="entry name" value="MFS_trans_sf"/>
</dbReference>
<dbReference type="Gene3D" id="1.20.1250.20">
    <property type="entry name" value="MFS general substrate transporter like domains"/>
    <property type="match status" value="1"/>
</dbReference>
<dbReference type="CDD" id="cd06173">
    <property type="entry name" value="MFS_MefA_like"/>
    <property type="match status" value="1"/>
</dbReference>
<dbReference type="STRING" id="1499688.BN000_03671"/>
<dbReference type="AlphaFoldDB" id="A0A0U1P0D4"/>
<feature type="transmembrane region" description="Helical" evidence="6">
    <location>
        <begin position="102"/>
        <end position="122"/>
    </location>
</feature>
<accession>A0A0U1P0D4</accession>
<evidence type="ECO:0000256" key="1">
    <source>
        <dbReference type="ARBA" id="ARBA00004651"/>
    </source>
</evidence>
<feature type="transmembrane region" description="Helical" evidence="6">
    <location>
        <begin position="143"/>
        <end position="165"/>
    </location>
</feature>
<keyword evidence="5 6" id="KW-0472">Membrane</keyword>
<evidence type="ECO:0000256" key="3">
    <source>
        <dbReference type="ARBA" id="ARBA00022692"/>
    </source>
</evidence>
<evidence type="ECO:0000256" key="6">
    <source>
        <dbReference type="SAM" id="Phobius"/>
    </source>
</evidence>
<dbReference type="GO" id="GO:0005886">
    <property type="term" value="C:plasma membrane"/>
    <property type="evidence" value="ECO:0007669"/>
    <property type="project" value="UniProtKB-SubCell"/>
</dbReference>
<reference evidence="8" key="1">
    <citation type="submission" date="2015-05" db="EMBL/GenBank/DDBJ databases">
        <authorList>
            <person name="Urmite Genomes"/>
        </authorList>
    </citation>
    <scope>NUCLEOTIDE SEQUENCE [LARGE SCALE GENOMIC DNA]</scope>
    <source>
        <strain evidence="8">LF1</strain>
    </source>
</reference>
<dbReference type="PANTHER" id="PTHR23513:SF19">
    <property type="entry name" value="MAJOR FACILITATOR SUPERFAMILY (MFS) PROFILE DOMAIN-CONTAINING PROTEIN"/>
    <property type="match status" value="1"/>
</dbReference>
<keyword evidence="2" id="KW-1003">Cell membrane</keyword>
<dbReference type="EMBL" id="CVRB01000004">
    <property type="protein sequence ID" value="CRK83681.1"/>
    <property type="molecule type" value="Genomic_DNA"/>
</dbReference>
<feature type="transmembrane region" description="Helical" evidence="6">
    <location>
        <begin position="297"/>
        <end position="320"/>
    </location>
</feature>
<keyword evidence="3 6" id="KW-0812">Transmembrane</keyword>
<comment type="subcellular location">
    <subcellularLocation>
        <location evidence="1">Cell membrane</location>
        <topology evidence="1">Multi-pass membrane protein</topology>
    </subcellularLocation>
</comment>
<keyword evidence="4 6" id="KW-1133">Transmembrane helix</keyword>
<name>A0A0U1P0D4_9BACI</name>
<protein>
    <submittedName>
        <fullName evidence="7">Major facilitator superfamily protein</fullName>
    </submittedName>
</protein>
<proteinExistence type="predicted"/>
<feature type="transmembrane region" description="Helical" evidence="6">
    <location>
        <begin position="48"/>
        <end position="69"/>
    </location>
</feature>
<dbReference type="OrthoDB" id="2351575at2"/>
<dbReference type="Proteomes" id="UP000199087">
    <property type="component" value="Unassembled WGS sequence"/>
</dbReference>
<dbReference type="GO" id="GO:0022857">
    <property type="term" value="F:transmembrane transporter activity"/>
    <property type="evidence" value="ECO:0007669"/>
    <property type="project" value="InterPro"/>
</dbReference>
<dbReference type="InterPro" id="IPR011701">
    <property type="entry name" value="MFS"/>
</dbReference>
<evidence type="ECO:0000313" key="8">
    <source>
        <dbReference type="Proteomes" id="UP000199087"/>
    </source>
</evidence>
<evidence type="ECO:0000256" key="2">
    <source>
        <dbReference type="ARBA" id="ARBA00022475"/>
    </source>
</evidence>
<feature type="transmembrane region" description="Helical" evidence="6">
    <location>
        <begin position="225"/>
        <end position="244"/>
    </location>
</feature>
<evidence type="ECO:0000313" key="7">
    <source>
        <dbReference type="EMBL" id="CRK83681.1"/>
    </source>
</evidence>
<feature type="transmembrane region" description="Helical" evidence="6">
    <location>
        <begin position="256"/>
        <end position="276"/>
    </location>
</feature>
<keyword evidence="8" id="KW-1185">Reference proteome</keyword>
<gene>
    <name evidence="7" type="ORF">BN000_03671</name>
</gene>
<evidence type="ECO:0000256" key="5">
    <source>
        <dbReference type="ARBA" id="ARBA00023136"/>
    </source>
</evidence>
<dbReference type="PANTHER" id="PTHR23513">
    <property type="entry name" value="INTEGRAL MEMBRANE EFFLUX PROTEIN-RELATED"/>
    <property type="match status" value="1"/>
</dbReference>
<dbReference type="Pfam" id="PF07690">
    <property type="entry name" value="MFS_1"/>
    <property type="match status" value="1"/>
</dbReference>
<dbReference type="SUPFAM" id="SSF103473">
    <property type="entry name" value="MFS general substrate transporter"/>
    <property type="match status" value="1"/>
</dbReference>
<feature type="transmembrane region" description="Helical" evidence="6">
    <location>
        <begin position="12"/>
        <end position="36"/>
    </location>
</feature>
<evidence type="ECO:0000256" key="4">
    <source>
        <dbReference type="ARBA" id="ARBA00022989"/>
    </source>
</evidence>
<organism evidence="7 8">
    <name type="scientific">Neobacillus massiliamazoniensis</name>
    <dbReference type="NCBI Taxonomy" id="1499688"/>
    <lineage>
        <taxon>Bacteria</taxon>
        <taxon>Bacillati</taxon>
        <taxon>Bacillota</taxon>
        <taxon>Bacilli</taxon>
        <taxon>Bacillales</taxon>
        <taxon>Bacillaceae</taxon>
        <taxon>Neobacillus</taxon>
    </lineage>
</organism>
<feature type="transmembrane region" description="Helical" evidence="6">
    <location>
        <begin position="171"/>
        <end position="193"/>
    </location>
</feature>